<keyword evidence="3 8" id="KW-0479">Metal-binding</keyword>
<gene>
    <name evidence="8 11" type="primary">lysS</name>
    <name evidence="11" type="ordered locus">CLOAM1688</name>
</gene>
<evidence type="ECO:0000256" key="2">
    <source>
        <dbReference type="ARBA" id="ARBA00022598"/>
    </source>
</evidence>
<evidence type="ECO:0000256" key="8">
    <source>
        <dbReference type="HAMAP-Rule" id="MF_00252"/>
    </source>
</evidence>
<keyword evidence="8" id="KW-0963">Cytoplasm</keyword>
<sequence>MSSKPNQFIQLRKEKLAKIKALGIDPYPIKSYRTHYISDLLKDKEEQLQKAEEVTITGRLTAMRRQGKIGFGDLEDISGKIQLYVAQNLIGEENYELFKLCDPGDFIQATGKTFFTQTGEYSLKCNNIKLLSKNIRPLPAVKEKIVDGKKIRYDEFSDIELRYRKRYLDLLLNPEHRKVFETRAKIITAIRNFMDSRGYVEVETPILQPLYGGANARPFITHHNTLDMDLYLRIATELYLKRLIVGGFEKVYELGKDFRNEGMDRTHNPEFTMIEFYEAYSDLEGMMDIAEELIKHLALDIIGKDTFFYHNHQVCLSGEWKRASLPDLVSEFVGQNVMNISFEELSTICKNKELVIPPGSEKGKLIALLFENFVEETLIQPTFVRDFPKEVSPLAKAKPENPFVADRFELFIAGGEFANAFSELNDPLEQRVRLEEQAKLRALGIDDANVVDEDFLEALEYGMPPMGGQGIGIDRLVMLLTENDSIKEVILFPQMKTT</sequence>
<name>B0VFT3_CLOAI</name>
<organism evidence="11 12">
    <name type="scientific">Cloacimonas acidaminovorans (strain Evry)</name>
    <dbReference type="NCBI Taxonomy" id="459349"/>
    <lineage>
        <taxon>Bacteria</taxon>
        <taxon>Pseudomonadati</taxon>
        <taxon>Candidatus Cloacimonadota</taxon>
        <taxon>Candidatus Cloacimonadia</taxon>
        <taxon>Candidatus Cloacimonadales</taxon>
        <taxon>Candidatus Cloacimonadaceae</taxon>
        <taxon>Candidatus Cloacimonas</taxon>
    </lineage>
</organism>
<evidence type="ECO:0000313" key="12">
    <source>
        <dbReference type="Proteomes" id="UP000002019"/>
    </source>
</evidence>
<keyword evidence="2 8" id="KW-0436">Ligase</keyword>
<dbReference type="GO" id="GO:0004824">
    <property type="term" value="F:lysine-tRNA ligase activity"/>
    <property type="evidence" value="ECO:0007669"/>
    <property type="project" value="UniProtKB-UniRule"/>
</dbReference>
<dbReference type="InterPro" id="IPR045864">
    <property type="entry name" value="aa-tRNA-synth_II/BPL/LPL"/>
</dbReference>
<dbReference type="InterPro" id="IPR004365">
    <property type="entry name" value="NA-bd_OB_tRNA"/>
</dbReference>
<evidence type="ECO:0000256" key="6">
    <source>
        <dbReference type="ARBA" id="ARBA00023146"/>
    </source>
</evidence>
<accession>B0VFT3</accession>
<reference evidence="11 12" key="1">
    <citation type="journal article" date="2008" name="J. Bacteriol.">
        <title>'Candidatus Cloacamonas acidaminovorans': genome sequence reconstruction provides a first glimpse of a new bacterial division.</title>
        <authorList>
            <person name="Pelletier E."/>
            <person name="Kreimeyer A."/>
            <person name="Bocs S."/>
            <person name="Rouy Z."/>
            <person name="Gyapay G."/>
            <person name="Chouari R."/>
            <person name="Riviere D."/>
            <person name="Ganesan A."/>
            <person name="Daegelen P."/>
            <person name="Sghir A."/>
            <person name="Cohen G.N."/>
            <person name="Medigue C."/>
            <person name="Weissenbach J."/>
            <person name="Le Paslier D."/>
        </authorList>
    </citation>
    <scope>NUCLEOTIDE SEQUENCE [LARGE SCALE GENOMIC DNA]</scope>
    <source>
        <strain evidence="12">Evry</strain>
    </source>
</reference>
<feature type="binding site" evidence="8">
    <location>
        <position position="409"/>
    </location>
    <ligand>
        <name>Mg(2+)</name>
        <dbReference type="ChEBI" id="CHEBI:18420"/>
        <label>1</label>
    </ligand>
</feature>
<dbReference type="NCBIfam" id="NF001756">
    <property type="entry name" value="PRK00484.1"/>
    <property type="match status" value="1"/>
</dbReference>
<dbReference type="Pfam" id="PF00152">
    <property type="entry name" value="tRNA-synt_2"/>
    <property type="match status" value="1"/>
</dbReference>
<evidence type="ECO:0000256" key="7">
    <source>
        <dbReference type="ARBA" id="ARBA00048573"/>
    </source>
</evidence>
<dbReference type="GO" id="GO:0005524">
    <property type="term" value="F:ATP binding"/>
    <property type="evidence" value="ECO:0007669"/>
    <property type="project" value="UniProtKB-UniRule"/>
</dbReference>
<dbReference type="RefSeq" id="WP_015425382.1">
    <property type="nucleotide sequence ID" value="NC_020449.1"/>
</dbReference>
<dbReference type="InterPro" id="IPR006195">
    <property type="entry name" value="aa-tRNA-synth_II"/>
</dbReference>
<dbReference type="GO" id="GO:0005829">
    <property type="term" value="C:cytosol"/>
    <property type="evidence" value="ECO:0007669"/>
    <property type="project" value="TreeGrafter"/>
</dbReference>
<dbReference type="EC" id="6.1.1.6" evidence="8"/>
<dbReference type="GO" id="GO:0000049">
    <property type="term" value="F:tRNA binding"/>
    <property type="evidence" value="ECO:0007669"/>
    <property type="project" value="TreeGrafter"/>
</dbReference>
<dbReference type="SUPFAM" id="SSF50249">
    <property type="entry name" value="Nucleic acid-binding proteins"/>
    <property type="match status" value="1"/>
</dbReference>
<dbReference type="KEGG" id="caci:CLOAM1688"/>
<dbReference type="InterPro" id="IPR012340">
    <property type="entry name" value="NA-bd_OB-fold"/>
</dbReference>
<dbReference type="AlphaFoldDB" id="B0VFT3"/>
<dbReference type="SUPFAM" id="SSF55681">
    <property type="entry name" value="Class II aaRS and biotin synthetases"/>
    <property type="match status" value="1"/>
</dbReference>
<dbReference type="HAMAP" id="MF_00252">
    <property type="entry name" value="Lys_tRNA_synth_class2"/>
    <property type="match status" value="1"/>
</dbReference>
<dbReference type="CDD" id="cd04322">
    <property type="entry name" value="LysRS_N"/>
    <property type="match status" value="1"/>
</dbReference>
<comment type="catalytic activity">
    <reaction evidence="7 8 9">
        <text>tRNA(Lys) + L-lysine + ATP = L-lysyl-tRNA(Lys) + AMP + diphosphate</text>
        <dbReference type="Rhea" id="RHEA:20792"/>
        <dbReference type="Rhea" id="RHEA-COMP:9696"/>
        <dbReference type="Rhea" id="RHEA-COMP:9697"/>
        <dbReference type="ChEBI" id="CHEBI:30616"/>
        <dbReference type="ChEBI" id="CHEBI:32551"/>
        <dbReference type="ChEBI" id="CHEBI:33019"/>
        <dbReference type="ChEBI" id="CHEBI:78442"/>
        <dbReference type="ChEBI" id="CHEBI:78529"/>
        <dbReference type="ChEBI" id="CHEBI:456215"/>
        <dbReference type="EC" id="6.1.1.6"/>
    </reaction>
</comment>
<evidence type="ECO:0000256" key="3">
    <source>
        <dbReference type="ARBA" id="ARBA00022723"/>
    </source>
</evidence>
<dbReference type="PANTHER" id="PTHR42918:SF15">
    <property type="entry name" value="LYSINE--TRNA LIGASE, CHLOROPLASTIC_MITOCHONDRIAL"/>
    <property type="match status" value="1"/>
</dbReference>
<keyword evidence="5 8" id="KW-0067">ATP-binding</keyword>
<evidence type="ECO:0000256" key="5">
    <source>
        <dbReference type="ARBA" id="ARBA00022840"/>
    </source>
</evidence>
<dbReference type="PANTHER" id="PTHR42918">
    <property type="entry name" value="LYSYL-TRNA SYNTHETASE"/>
    <property type="match status" value="1"/>
</dbReference>
<dbReference type="eggNOG" id="COG1190">
    <property type="taxonomic scope" value="Bacteria"/>
</dbReference>
<dbReference type="STRING" id="459349.CLOAM1688"/>
<evidence type="ECO:0000259" key="10">
    <source>
        <dbReference type="PROSITE" id="PS50862"/>
    </source>
</evidence>
<dbReference type="GO" id="GO:0000287">
    <property type="term" value="F:magnesium ion binding"/>
    <property type="evidence" value="ECO:0007669"/>
    <property type="project" value="UniProtKB-UniRule"/>
</dbReference>
<dbReference type="InterPro" id="IPR018149">
    <property type="entry name" value="Lys-tRNA-synth_II_C"/>
</dbReference>
<feature type="binding site" evidence="8">
    <location>
        <position position="416"/>
    </location>
    <ligand>
        <name>Mg(2+)</name>
        <dbReference type="ChEBI" id="CHEBI:18420"/>
        <label>2</label>
    </ligand>
</feature>
<keyword evidence="6 8" id="KW-0030">Aminoacyl-tRNA synthetase</keyword>
<evidence type="ECO:0000256" key="1">
    <source>
        <dbReference type="ARBA" id="ARBA00008226"/>
    </source>
</evidence>
<evidence type="ECO:0000313" key="11">
    <source>
        <dbReference type="EMBL" id="CAO81524.1"/>
    </source>
</evidence>
<feature type="domain" description="Aminoacyl-transfer RNA synthetases class-II family profile" evidence="10">
    <location>
        <begin position="180"/>
        <end position="493"/>
    </location>
</feature>
<dbReference type="Gene3D" id="3.30.930.10">
    <property type="entry name" value="Bira Bifunctional Protein, Domain 2"/>
    <property type="match status" value="1"/>
</dbReference>
<keyword evidence="12" id="KW-1185">Reference proteome</keyword>
<dbReference type="CDD" id="cd00775">
    <property type="entry name" value="LysRS_core"/>
    <property type="match status" value="1"/>
</dbReference>
<dbReference type="PROSITE" id="PS50862">
    <property type="entry name" value="AA_TRNA_LIGASE_II"/>
    <property type="match status" value="1"/>
</dbReference>
<protein>
    <recommendedName>
        <fullName evidence="8">Lysine--tRNA ligase</fullName>
        <ecNumber evidence="8">6.1.1.6</ecNumber>
    </recommendedName>
    <alternativeName>
        <fullName evidence="8">Lysyl-tRNA synthetase</fullName>
        <shortName evidence="8">LysRS</shortName>
    </alternativeName>
</protein>
<dbReference type="NCBIfam" id="TIGR00499">
    <property type="entry name" value="lysS_bact"/>
    <property type="match status" value="1"/>
</dbReference>
<dbReference type="InterPro" id="IPR004364">
    <property type="entry name" value="Aa-tRNA-synt_II"/>
</dbReference>
<dbReference type="PRINTS" id="PR00982">
    <property type="entry name" value="TRNASYNTHLYS"/>
</dbReference>
<evidence type="ECO:0000256" key="9">
    <source>
        <dbReference type="RuleBase" id="RU000336"/>
    </source>
</evidence>
<keyword evidence="8" id="KW-0648">Protein biosynthesis</keyword>
<keyword evidence="4 8" id="KW-0547">Nucleotide-binding</keyword>
<keyword evidence="8 9" id="KW-0460">Magnesium</keyword>
<dbReference type="Gene3D" id="2.40.50.140">
    <property type="entry name" value="Nucleic acid-binding proteins"/>
    <property type="match status" value="1"/>
</dbReference>
<dbReference type="EMBL" id="CU466930">
    <property type="protein sequence ID" value="CAO81524.1"/>
    <property type="molecule type" value="Genomic_DNA"/>
</dbReference>
<comment type="similarity">
    <text evidence="1 8">Belongs to the class-II aminoacyl-tRNA synthetase family.</text>
</comment>
<dbReference type="HOGENOM" id="CLU_008255_6_0_0"/>
<comment type="cofactor">
    <cofactor evidence="8 9">
        <name>Mg(2+)</name>
        <dbReference type="ChEBI" id="CHEBI:18420"/>
    </cofactor>
    <text evidence="8 9">Binds 3 Mg(2+) ions per subunit.</text>
</comment>
<proteinExistence type="inferred from homology"/>
<comment type="subcellular location">
    <subcellularLocation>
        <location evidence="8">Cytoplasm</location>
    </subcellularLocation>
</comment>
<dbReference type="OrthoDB" id="9802326at2"/>
<dbReference type="Pfam" id="PF01336">
    <property type="entry name" value="tRNA_anti-codon"/>
    <property type="match status" value="1"/>
</dbReference>
<dbReference type="Proteomes" id="UP000002019">
    <property type="component" value="Chromosome"/>
</dbReference>
<dbReference type="InterPro" id="IPR002313">
    <property type="entry name" value="Lys-tRNA-ligase_II"/>
</dbReference>
<comment type="subunit">
    <text evidence="8">Homodimer.</text>
</comment>
<dbReference type="GO" id="GO:0006430">
    <property type="term" value="P:lysyl-tRNA aminoacylation"/>
    <property type="evidence" value="ECO:0007669"/>
    <property type="project" value="UniProtKB-UniRule"/>
</dbReference>
<dbReference type="InterPro" id="IPR044136">
    <property type="entry name" value="Lys-tRNA-ligase_II_N"/>
</dbReference>
<evidence type="ECO:0000256" key="4">
    <source>
        <dbReference type="ARBA" id="ARBA00022741"/>
    </source>
</evidence>
<feature type="binding site" evidence="8">
    <location>
        <position position="416"/>
    </location>
    <ligand>
        <name>Mg(2+)</name>
        <dbReference type="ChEBI" id="CHEBI:18420"/>
        <label>1</label>
    </ligand>
</feature>